<evidence type="ECO:0000313" key="3">
    <source>
        <dbReference type="Proteomes" id="UP000254060"/>
    </source>
</evidence>
<evidence type="ECO:0000259" key="1">
    <source>
        <dbReference type="Pfam" id="PF06114"/>
    </source>
</evidence>
<name>A0A377HH01_9BACL</name>
<dbReference type="AlphaFoldDB" id="A0A377HH01"/>
<dbReference type="Proteomes" id="UP000254060">
    <property type="component" value="Unassembled WGS sequence"/>
</dbReference>
<accession>A0A377HH01</accession>
<dbReference type="InterPro" id="IPR052345">
    <property type="entry name" value="Rad_response_metalloprotease"/>
</dbReference>
<dbReference type="PANTHER" id="PTHR43236">
    <property type="entry name" value="ANTITOXIN HIGA1"/>
    <property type="match status" value="1"/>
</dbReference>
<organism evidence="2 3">
    <name type="scientific">Exiguobacterium aurantiacum</name>
    <dbReference type="NCBI Taxonomy" id="33987"/>
    <lineage>
        <taxon>Bacteria</taxon>
        <taxon>Bacillati</taxon>
        <taxon>Bacillota</taxon>
        <taxon>Bacilli</taxon>
        <taxon>Bacillales</taxon>
        <taxon>Bacillales Family XII. Incertae Sedis</taxon>
        <taxon>Exiguobacterium</taxon>
    </lineage>
</organism>
<dbReference type="RefSeq" id="WP_029336198.1">
    <property type="nucleotide sequence ID" value="NZ_UGGP01000002.1"/>
</dbReference>
<dbReference type="EMBL" id="UGGP01000002">
    <property type="protein sequence ID" value="STO53200.1"/>
    <property type="molecule type" value="Genomic_DNA"/>
</dbReference>
<proteinExistence type="predicted"/>
<gene>
    <name evidence="2" type="ORF">NCTC13163_03181</name>
</gene>
<feature type="domain" description="IrrE N-terminal-like" evidence="1">
    <location>
        <begin position="65"/>
        <end position="156"/>
    </location>
</feature>
<dbReference type="OrthoDB" id="42613at2"/>
<dbReference type="PANTHER" id="PTHR43236:SF1">
    <property type="entry name" value="BLL7220 PROTEIN"/>
    <property type="match status" value="1"/>
</dbReference>
<evidence type="ECO:0000313" key="2">
    <source>
        <dbReference type="EMBL" id="STO53200.1"/>
    </source>
</evidence>
<reference evidence="2 3" key="1">
    <citation type="submission" date="2018-06" db="EMBL/GenBank/DDBJ databases">
        <authorList>
            <consortium name="Pathogen Informatics"/>
            <person name="Doyle S."/>
        </authorList>
    </citation>
    <scope>NUCLEOTIDE SEQUENCE [LARGE SCALE GENOMIC DNA]</scope>
    <source>
        <strain evidence="2 3">NCTC13163</strain>
    </source>
</reference>
<protein>
    <submittedName>
        <fullName evidence="2">Domain of uncharacterized function (DUF955)</fullName>
    </submittedName>
</protein>
<dbReference type="Pfam" id="PF06114">
    <property type="entry name" value="Peptidase_M78"/>
    <property type="match status" value="1"/>
</dbReference>
<sequence>MKPTTKFAEDTAEAFAADFLEQVIDSQVFIGAYIEQVLAKRANLIFQYVEDDSYYGVAIKHMSGEEFIALNSYQPLRMRYFTAAHELWHLSEASEWQVDGFDHERAADRFAAAIMLPKGTTKEVWEKLKDGYDTKSAIIYLADMAQVPYISVVRRLRELNYRFADLSEQEADWREERNRLGIAPSPLDQAQRFDSFVAYEQVVVKAVEEERLTRLNAANKLSVYRPDLAKTLQEDEISRLQEDVPHD</sequence>
<dbReference type="STRING" id="1397694.GCA_000702585_03160"/>
<dbReference type="Gene3D" id="1.10.10.2910">
    <property type="match status" value="1"/>
</dbReference>
<dbReference type="InterPro" id="IPR010359">
    <property type="entry name" value="IrrE_HExxH"/>
</dbReference>